<evidence type="ECO:0000313" key="1">
    <source>
        <dbReference type="EMBL" id="GBP33987.1"/>
    </source>
</evidence>
<organism evidence="1 2">
    <name type="scientific">Eumeta variegata</name>
    <name type="common">Bagworm moth</name>
    <name type="synonym">Eumeta japonica</name>
    <dbReference type="NCBI Taxonomy" id="151549"/>
    <lineage>
        <taxon>Eukaryota</taxon>
        <taxon>Metazoa</taxon>
        <taxon>Ecdysozoa</taxon>
        <taxon>Arthropoda</taxon>
        <taxon>Hexapoda</taxon>
        <taxon>Insecta</taxon>
        <taxon>Pterygota</taxon>
        <taxon>Neoptera</taxon>
        <taxon>Endopterygota</taxon>
        <taxon>Lepidoptera</taxon>
        <taxon>Glossata</taxon>
        <taxon>Ditrysia</taxon>
        <taxon>Tineoidea</taxon>
        <taxon>Psychidae</taxon>
        <taxon>Oiketicinae</taxon>
        <taxon>Eumeta</taxon>
    </lineage>
</organism>
<dbReference type="Proteomes" id="UP000299102">
    <property type="component" value="Unassembled WGS sequence"/>
</dbReference>
<proteinExistence type="predicted"/>
<protein>
    <submittedName>
        <fullName evidence="1">Uncharacterized protein</fullName>
    </submittedName>
</protein>
<accession>A0A4C1V6U3</accession>
<gene>
    <name evidence="1" type="ORF">EVAR_24901_1</name>
</gene>
<reference evidence="1 2" key="1">
    <citation type="journal article" date="2019" name="Commun. Biol.">
        <title>The bagworm genome reveals a unique fibroin gene that provides high tensile strength.</title>
        <authorList>
            <person name="Kono N."/>
            <person name="Nakamura H."/>
            <person name="Ohtoshi R."/>
            <person name="Tomita M."/>
            <person name="Numata K."/>
            <person name="Arakawa K."/>
        </authorList>
    </citation>
    <scope>NUCLEOTIDE SEQUENCE [LARGE SCALE GENOMIC DNA]</scope>
</reference>
<name>A0A4C1V6U3_EUMVA</name>
<sequence length="201" mass="23670">MPEDIDSEFWFGHLYLFRPYTLRYHTLDRDNRSCPSQTLAQLYLERFQPRVSNQWGAPPKGGVERYQAQYVYVFEMKNKLALNLDLDVISSLTIYEKYRLKTKDSNCKVVYEYVLPGVFEKVHHANTSTHLRQVQTPDLALINQSPSAVQAQRTASRKRLRIKIEARMRSEFNAAYFREIQIKHHQEHCRGVDSNRSVKST</sequence>
<dbReference type="AlphaFoldDB" id="A0A4C1V6U3"/>
<evidence type="ECO:0000313" key="2">
    <source>
        <dbReference type="Proteomes" id="UP000299102"/>
    </source>
</evidence>
<dbReference type="EMBL" id="BGZK01000282">
    <property type="protein sequence ID" value="GBP33987.1"/>
    <property type="molecule type" value="Genomic_DNA"/>
</dbReference>
<keyword evidence="2" id="KW-1185">Reference proteome</keyword>
<comment type="caution">
    <text evidence="1">The sequence shown here is derived from an EMBL/GenBank/DDBJ whole genome shotgun (WGS) entry which is preliminary data.</text>
</comment>